<evidence type="ECO:0000313" key="1">
    <source>
        <dbReference type="EMBL" id="RMA79388.1"/>
    </source>
</evidence>
<dbReference type="InterPro" id="IPR029033">
    <property type="entry name" value="His_PPase_superfam"/>
</dbReference>
<dbReference type="GO" id="GO:0016791">
    <property type="term" value="F:phosphatase activity"/>
    <property type="evidence" value="ECO:0007669"/>
    <property type="project" value="TreeGrafter"/>
</dbReference>
<dbReference type="GO" id="GO:0005737">
    <property type="term" value="C:cytoplasm"/>
    <property type="evidence" value="ECO:0007669"/>
    <property type="project" value="TreeGrafter"/>
</dbReference>
<dbReference type="SMART" id="SM00855">
    <property type="entry name" value="PGAM"/>
    <property type="match status" value="1"/>
</dbReference>
<comment type="caution">
    <text evidence="1">The sequence shown here is derived from an EMBL/GenBank/DDBJ whole genome shotgun (WGS) entry which is preliminary data.</text>
</comment>
<dbReference type="SUPFAM" id="SSF53254">
    <property type="entry name" value="Phosphoglycerate mutase-like"/>
    <property type="match status" value="1"/>
</dbReference>
<dbReference type="InterPro" id="IPR013078">
    <property type="entry name" value="His_Pase_superF_clade-1"/>
</dbReference>
<sequence>MSSSTTVVDFLRHGACEGGEIFRGSTDVSLSPLGWQQLRNKTQENNGGWEQVIASPLVRCRRFAEEFATNHSLDIEVDERWREMSFGSWEGKLVKDVWKTDKAAAMAYFSDPVNCNEVGIEPMETLVERTQSAWQELLEKHQGKRVLVVSHGGLIRVHLATILNLPLASIGQLHLPYAAISRIVHSHGPLGQRSSVHFINGTVMNGGDALLS</sequence>
<proteinExistence type="predicted"/>
<gene>
    <name evidence="1" type="ORF">DFR27_1828</name>
</gene>
<name>A0A3M0A990_9GAMM</name>
<dbReference type="Gene3D" id="3.40.50.1240">
    <property type="entry name" value="Phosphoglycerate mutase-like"/>
    <property type="match status" value="1"/>
</dbReference>
<keyword evidence="2" id="KW-1185">Reference proteome</keyword>
<dbReference type="Pfam" id="PF00300">
    <property type="entry name" value="His_Phos_1"/>
    <property type="match status" value="1"/>
</dbReference>
<dbReference type="PANTHER" id="PTHR48100:SF1">
    <property type="entry name" value="HISTIDINE PHOSPHATASE FAMILY PROTEIN-RELATED"/>
    <property type="match status" value="1"/>
</dbReference>
<dbReference type="Proteomes" id="UP000267187">
    <property type="component" value="Unassembled WGS sequence"/>
</dbReference>
<dbReference type="AlphaFoldDB" id="A0A3M0A990"/>
<organism evidence="1 2">
    <name type="scientific">Umboniibacter marinipuniceus</name>
    <dbReference type="NCBI Taxonomy" id="569599"/>
    <lineage>
        <taxon>Bacteria</taxon>
        <taxon>Pseudomonadati</taxon>
        <taxon>Pseudomonadota</taxon>
        <taxon>Gammaproteobacteria</taxon>
        <taxon>Cellvibrionales</taxon>
        <taxon>Cellvibrionaceae</taxon>
        <taxon>Umboniibacter</taxon>
    </lineage>
</organism>
<dbReference type="OrthoDB" id="9783269at2"/>
<reference evidence="1 2" key="1">
    <citation type="submission" date="2018-10" db="EMBL/GenBank/DDBJ databases">
        <title>Genomic Encyclopedia of Type Strains, Phase IV (KMG-IV): sequencing the most valuable type-strain genomes for metagenomic binning, comparative biology and taxonomic classification.</title>
        <authorList>
            <person name="Goeker M."/>
        </authorList>
    </citation>
    <scope>NUCLEOTIDE SEQUENCE [LARGE SCALE GENOMIC DNA]</scope>
    <source>
        <strain evidence="1 2">DSM 25080</strain>
    </source>
</reference>
<accession>A0A3M0A990</accession>
<dbReference type="InterPro" id="IPR050275">
    <property type="entry name" value="PGM_Phosphatase"/>
</dbReference>
<dbReference type="PANTHER" id="PTHR48100">
    <property type="entry name" value="BROAD-SPECIFICITY PHOSPHATASE YOR283W-RELATED"/>
    <property type="match status" value="1"/>
</dbReference>
<dbReference type="EMBL" id="REFJ01000004">
    <property type="protein sequence ID" value="RMA79388.1"/>
    <property type="molecule type" value="Genomic_DNA"/>
</dbReference>
<dbReference type="RefSeq" id="WP_121877144.1">
    <property type="nucleotide sequence ID" value="NZ_REFJ01000004.1"/>
</dbReference>
<evidence type="ECO:0000313" key="2">
    <source>
        <dbReference type="Proteomes" id="UP000267187"/>
    </source>
</evidence>
<protein>
    <submittedName>
        <fullName evidence="1">Alpha-ribazole phosphatase/probable phosphoglycerate mutase</fullName>
    </submittedName>
</protein>
<dbReference type="CDD" id="cd07067">
    <property type="entry name" value="HP_PGM_like"/>
    <property type="match status" value="1"/>
</dbReference>